<dbReference type="PANTHER" id="PTHR38834:SF3">
    <property type="entry name" value="SOLUTE-BINDING PROTEIN FAMILY 3_N-TERMINAL DOMAIN-CONTAINING PROTEIN"/>
    <property type="match status" value="1"/>
</dbReference>
<dbReference type="EMBL" id="JAKIKS010000084">
    <property type="protein sequence ID" value="MCL1126366.1"/>
    <property type="molecule type" value="Genomic_DNA"/>
</dbReference>
<comment type="caution">
    <text evidence="1">The sequence shown here is derived from an EMBL/GenBank/DDBJ whole genome shotgun (WGS) entry which is preliminary data.</text>
</comment>
<organism evidence="1 2">
    <name type="scientific">Shewanella surugensis</name>
    <dbReference type="NCBI Taxonomy" id="212020"/>
    <lineage>
        <taxon>Bacteria</taxon>
        <taxon>Pseudomonadati</taxon>
        <taxon>Pseudomonadota</taxon>
        <taxon>Gammaproteobacteria</taxon>
        <taxon>Alteromonadales</taxon>
        <taxon>Shewanellaceae</taxon>
        <taxon>Shewanella</taxon>
    </lineage>
</organism>
<dbReference type="Gene3D" id="3.40.190.10">
    <property type="entry name" value="Periplasmic binding protein-like II"/>
    <property type="match status" value="2"/>
</dbReference>
<accession>A0ABT0LGS5</accession>
<reference evidence="1 2" key="1">
    <citation type="submission" date="2022-01" db="EMBL/GenBank/DDBJ databases">
        <title>Whole genome-based taxonomy of the Shewanellaceae.</title>
        <authorList>
            <person name="Martin-Rodriguez A.J."/>
        </authorList>
    </citation>
    <scope>NUCLEOTIDE SEQUENCE [LARGE SCALE GENOMIC DNA]</scope>
    <source>
        <strain evidence="1 2">DSM 17177</strain>
    </source>
</reference>
<name>A0ABT0LGS5_9GAMM</name>
<dbReference type="PANTHER" id="PTHR38834">
    <property type="entry name" value="PERIPLASMIC SUBSTRATE BINDING PROTEIN FAMILY 3"/>
    <property type="match status" value="1"/>
</dbReference>
<keyword evidence="2" id="KW-1185">Reference proteome</keyword>
<protein>
    <submittedName>
        <fullName evidence="1">Transporter substrate-binding domain-containing protein</fullName>
    </submittedName>
</protein>
<gene>
    <name evidence="1" type="ORF">L2764_18220</name>
</gene>
<proteinExistence type="predicted"/>
<dbReference type="RefSeq" id="WP_248941760.1">
    <property type="nucleotide sequence ID" value="NZ_JAKIKS010000084.1"/>
</dbReference>
<dbReference type="SUPFAM" id="SSF53850">
    <property type="entry name" value="Periplasmic binding protein-like II"/>
    <property type="match status" value="1"/>
</dbReference>
<evidence type="ECO:0000313" key="1">
    <source>
        <dbReference type="EMBL" id="MCL1126366.1"/>
    </source>
</evidence>
<dbReference type="Proteomes" id="UP001203423">
    <property type="component" value="Unassembled WGS sequence"/>
</dbReference>
<sequence length="247" mass="27738">MILILFSFLSPLKADTLYLTSLNWAPYSSEQLENKGAVIAVTRAALKAMGHELVVDFYPWNRAVRLATRSHTKYLGYIPEYVFPAEHLVFSVAIGSSLLVIVENRDNPIYWEKLSDLNQYTIGVVKGYVNTQAFDGMVSSGLQRVETVTSDDQNIRKVVSGRVNGAVIDLHVLKYLLAREGMGPLKDKLQVNAHSLVEKELFVAFRNTPEGRKWREIFNQGLAKIDVDAVMEANMPNVPNVPNISRE</sequence>
<evidence type="ECO:0000313" key="2">
    <source>
        <dbReference type="Proteomes" id="UP001203423"/>
    </source>
</evidence>